<dbReference type="Pfam" id="PF01476">
    <property type="entry name" value="LysM"/>
    <property type="match status" value="1"/>
</dbReference>
<dbReference type="PANTHER" id="PTHR33734">
    <property type="entry name" value="LYSM DOMAIN-CONTAINING GPI-ANCHORED PROTEIN 2"/>
    <property type="match status" value="1"/>
</dbReference>
<dbReference type="STRING" id="29349.CLOTH_06880"/>
<evidence type="ECO:0000313" key="3">
    <source>
        <dbReference type="Proteomes" id="UP000190140"/>
    </source>
</evidence>
<dbReference type="SUPFAM" id="SSF55383">
    <property type="entry name" value="Copper amine oxidase, domain N"/>
    <property type="match status" value="1"/>
</dbReference>
<dbReference type="GO" id="GO:0016787">
    <property type="term" value="F:hydrolase activity"/>
    <property type="evidence" value="ECO:0007669"/>
    <property type="project" value="InterPro"/>
</dbReference>
<dbReference type="RefSeq" id="WP_079411252.1">
    <property type="nucleotide sequence ID" value="NZ_MZGW01000002.1"/>
</dbReference>
<comment type="caution">
    <text evidence="2">The sequence shown here is derived from an EMBL/GenBank/DDBJ whole genome shotgun (WGS) entry which is preliminary data.</text>
</comment>
<reference evidence="2 3" key="1">
    <citation type="submission" date="2017-03" db="EMBL/GenBank/DDBJ databases">
        <title>Genome sequence of Clostridium thermoalcaliphilum DSM 7309.</title>
        <authorList>
            <person name="Poehlein A."/>
            <person name="Daniel R."/>
        </authorList>
    </citation>
    <scope>NUCLEOTIDE SEQUENCE [LARGE SCALE GENOMIC DNA]</scope>
    <source>
        <strain evidence="2 3">DSM 7309</strain>
    </source>
</reference>
<dbReference type="CDD" id="cd00118">
    <property type="entry name" value="LysM"/>
    <property type="match status" value="1"/>
</dbReference>
<dbReference type="PROSITE" id="PS51782">
    <property type="entry name" value="LYSM"/>
    <property type="match status" value="1"/>
</dbReference>
<dbReference type="InterPro" id="IPR042047">
    <property type="entry name" value="SleB_dom1"/>
</dbReference>
<dbReference type="InterPro" id="IPR011105">
    <property type="entry name" value="Cell_wall_hydrolase_SleB"/>
</dbReference>
<feature type="domain" description="LysM" evidence="1">
    <location>
        <begin position="216"/>
        <end position="259"/>
    </location>
</feature>
<dbReference type="InterPro" id="IPR036582">
    <property type="entry name" value="Mao_N_sf"/>
</dbReference>
<proteinExistence type="predicted"/>
<dbReference type="SUPFAM" id="SSF54106">
    <property type="entry name" value="LysM domain"/>
    <property type="match status" value="1"/>
</dbReference>
<accession>A0A1V4I8T2</accession>
<dbReference type="GO" id="GO:0008932">
    <property type="term" value="F:lytic endotransglycosylase activity"/>
    <property type="evidence" value="ECO:0007669"/>
    <property type="project" value="TreeGrafter"/>
</dbReference>
<evidence type="ECO:0000313" key="2">
    <source>
        <dbReference type="EMBL" id="OPJ56284.1"/>
    </source>
</evidence>
<evidence type="ECO:0000259" key="1">
    <source>
        <dbReference type="PROSITE" id="PS51782"/>
    </source>
</evidence>
<dbReference type="Pfam" id="PF07833">
    <property type="entry name" value="Cu_amine_oxidN1"/>
    <property type="match status" value="1"/>
</dbReference>
<protein>
    <submittedName>
        <fullName evidence="2">Spore cortex-lytic enzyme</fullName>
    </submittedName>
</protein>
<dbReference type="Proteomes" id="UP000190140">
    <property type="component" value="Unassembled WGS sequence"/>
</dbReference>
<organism evidence="2 3">
    <name type="scientific">Alkalithermobacter paradoxus</name>
    <dbReference type="NCBI Taxonomy" id="29349"/>
    <lineage>
        <taxon>Bacteria</taxon>
        <taxon>Bacillati</taxon>
        <taxon>Bacillota</taxon>
        <taxon>Clostridia</taxon>
        <taxon>Peptostreptococcales</taxon>
        <taxon>Tepidibacteraceae</taxon>
        <taxon>Alkalithermobacter</taxon>
    </lineage>
</organism>
<dbReference type="EMBL" id="MZGW01000002">
    <property type="protein sequence ID" value="OPJ56284.1"/>
    <property type="molecule type" value="Genomic_DNA"/>
</dbReference>
<dbReference type="AlphaFoldDB" id="A0A1V4I8T2"/>
<dbReference type="Gene3D" id="3.30.457.10">
    <property type="entry name" value="Copper amine oxidase-like, N-terminal domain"/>
    <property type="match status" value="1"/>
</dbReference>
<dbReference type="Gene3D" id="1.10.10.2520">
    <property type="entry name" value="Cell wall hydrolase SleB, domain 1"/>
    <property type="match status" value="1"/>
</dbReference>
<dbReference type="Gene3D" id="3.10.350.10">
    <property type="entry name" value="LysM domain"/>
    <property type="match status" value="1"/>
</dbReference>
<dbReference type="PANTHER" id="PTHR33734:SF22">
    <property type="entry name" value="MEMBRANE-BOUND LYTIC MUREIN TRANSGLYCOSYLASE D"/>
    <property type="match status" value="1"/>
</dbReference>
<gene>
    <name evidence="2" type="primary">sleB_1</name>
    <name evidence="2" type="ORF">CLOTH_06880</name>
</gene>
<dbReference type="InterPro" id="IPR012854">
    <property type="entry name" value="Cu_amine_oxidase-like_N"/>
</dbReference>
<name>A0A1V4I8T2_9FIRM</name>
<dbReference type="InterPro" id="IPR036779">
    <property type="entry name" value="LysM_dom_sf"/>
</dbReference>
<dbReference type="Gene3D" id="6.20.240.60">
    <property type="match status" value="1"/>
</dbReference>
<keyword evidence="3" id="KW-1185">Reference proteome</keyword>
<dbReference type="Pfam" id="PF07486">
    <property type="entry name" value="Hydrolase_2"/>
    <property type="match status" value="1"/>
</dbReference>
<dbReference type="InterPro" id="IPR018392">
    <property type="entry name" value="LysM"/>
</dbReference>
<dbReference type="SMART" id="SM00257">
    <property type="entry name" value="LysM"/>
    <property type="match status" value="1"/>
</dbReference>
<dbReference type="OrthoDB" id="9785345at2"/>
<sequence>MQLFLNDKIESNNGENTLILYLNPSLTLVEFANEFGYAKSDKRNNLDKSAKEYANSKYPNLKINAIKIMLGCMLITSVGASQNNGEVYAHNVTSSTRINIVINNKPYTFSQAPMIADGITYVPIRQLVESLGGSVWWNSQSQTVGINKDNISIAFVVGSRSARINGVLTDMPRSFIHNGTTMVPLRFISEHLDFNVSWNNATSTISITTKAQTNSQYHTVQSGDTLWRLSQRYNTSIDSIRSLNNLNSDVLIIGQTLLIPNSNQSNNTSNNENIPSEYYSYDIPPGYTVNDLYWLSRIVHAESESEPYEGKLAVANVILNRVRSDGFPNNIKSVIFDTAGGIQFQPIGNGTIYNNPNSESIRAALDALRGNNNIDNALFFLNPARATSFWIVNNRQFYMRIANHDFYL</sequence>